<accession>A0A1H3IRW4</accession>
<evidence type="ECO:0000313" key="1">
    <source>
        <dbReference type="EMBL" id="SDY30441.1"/>
    </source>
</evidence>
<dbReference type="AlphaFoldDB" id="A0A1H3IRW4"/>
<keyword evidence="2" id="KW-1185">Reference proteome</keyword>
<dbReference type="EMBL" id="FNOU01000024">
    <property type="protein sequence ID" value="SDY30441.1"/>
    <property type="molecule type" value="Genomic_DNA"/>
</dbReference>
<dbReference type="RefSeq" id="WP_090246763.1">
    <property type="nucleotide sequence ID" value="NZ_FNOU01000024.1"/>
</dbReference>
<dbReference type="STRING" id="1528.SAMN04488579_12457"/>
<evidence type="ECO:0000313" key="2">
    <source>
        <dbReference type="Proteomes" id="UP000199652"/>
    </source>
</evidence>
<dbReference type="OrthoDB" id="2339919at2"/>
<protein>
    <submittedName>
        <fullName evidence="1">Uncharacterized protein</fullName>
    </submittedName>
</protein>
<sequence length="72" mass="8157">MNKNRLESTMRLHGDTGMALAKYIGISRTTFSAKINETHGSEFTQSEISKIKKKYNLTAVEVDEIFFTKLVS</sequence>
<organism evidence="1 2">
    <name type="scientific">Eubacterium barkeri</name>
    <name type="common">Clostridium barkeri</name>
    <dbReference type="NCBI Taxonomy" id="1528"/>
    <lineage>
        <taxon>Bacteria</taxon>
        <taxon>Bacillati</taxon>
        <taxon>Bacillota</taxon>
        <taxon>Clostridia</taxon>
        <taxon>Eubacteriales</taxon>
        <taxon>Eubacteriaceae</taxon>
        <taxon>Eubacterium</taxon>
    </lineage>
</organism>
<reference evidence="2" key="1">
    <citation type="submission" date="2016-10" db="EMBL/GenBank/DDBJ databases">
        <authorList>
            <person name="Varghese N."/>
            <person name="Submissions S."/>
        </authorList>
    </citation>
    <scope>NUCLEOTIDE SEQUENCE [LARGE SCALE GENOMIC DNA]</scope>
    <source>
        <strain evidence="2">VPI 5359</strain>
    </source>
</reference>
<name>A0A1H3IRW4_EUBBA</name>
<gene>
    <name evidence="1" type="ORF">SAMN04488579_12457</name>
</gene>
<proteinExistence type="predicted"/>
<dbReference type="Proteomes" id="UP000199652">
    <property type="component" value="Unassembled WGS sequence"/>
</dbReference>